<gene>
    <name evidence="2" type="ORF">ACFFGH_17720</name>
</gene>
<evidence type="ECO:0000313" key="3">
    <source>
        <dbReference type="Proteomes" id="UP001589896"/>
    </source>
</evidence>
<evidence type="ECO:0000313" key="2">
    <source>
        <dbReference type="EMBL" id="MFC0679680.1"/>
    </source>
</evidence>
<feature type="region of interest" description="Disordered" evidence="1">
    <location>
        <begin position="1"/>
        <end position="137"/>
    </location>
</feature>
<accession>A0ABV6RRS9</accession>
<feature type="compositionally biased region" description="Basic and acidic residues" evidence="1">
    <location>
        <begin position="66"/>
        <end position="77"/>
    </location>
</feature>
<proteinExistence type="predicted"/>
<keyword evidence="3" id="KW-1185">Reference proteome</keyword>
<feature type="compositionally biased region" description="Basic and acidic residues" evidence="1">
    <location>
        <begin position="124"/>
        <end position="137"/>
    </location>
</feature>
<dbReference type="RefSeq" id="WP_386670675.1">
    <property type="nucleotide sequence ID" value="NZ_JBHLTG010000004.1"/>
</dbReference>
<evidence type="ECO:0000256" key="1">
    <source>
        <dbReference type="SAM" id="MobiDB-lite"/>
    </source>
</evidence>
<protein>
    <submittedName>
        <fullName evidence="2">Uncharacterized protein</fullName>
    </submittedName>
</protein>
<organism evidence="2 3">
    <name type="scientific">Lysobacter korlensis</name>
    <dbReference type="NCBI Taxonomy" id="553636"/>
    <lineage>
        <taxon>Bacteria</taxon>
        <taxon>Pseudomonadati</taxon>
        <taxon>Pseudomonadota</taxon>
        <taxon>Gammaproteobacteria</taxon>
        <taxon>Lysobacterales</taxon>
        <taxon>Lysobacteraceae</taxon>
        <taxon>Lysobacter</taxon>
    </lineage>
</organism>
<comment type="caution">
    <text evidence="2">The sequence shown here is derived from an EMBL/GenBank/DDBJ whole genome shotgun (WGS) entry which is preliminary data.</text>
</comment>
<feature type="compositionally biased region" description="Basic and acidic residues" evidence="1">
    <location>
        <begin position="46"/>
        <end position="57"/>
    </location>
</feature>
<dbReference type="Proteomes" id="UP001589896">
    <property type="component" value="Unassembled WGS sequence"/>
</dbReference>
<sequence length="137" mass="13577">MTTSRTPGTGHDAHGKPVPPPVAMNAAPDETGDGDSIGLSGAGMVGHKDAGLDEARRMSTGTTHGSADDARSDDRDMPIGSALASDQIRGANDPTTGAGADLTSGPDTLGAATGGERAVAGRSDANRSSRDHGSSRN</sequence>
<dbReference type="EMBL" id="JBHLTG010000004">
    <property type="protein sequence ID" value="MFC0679680.1"/>
    <property type="molecule type" value="Genomic_DNA"/>
</dbReference>
<name>A0ABV6RRS9_9GAMM</name>
<reference evidence="2 3" key="1">
    <citation type="submission" date="2024-09" db="EMBL/GenBank/DDBJ databases">
        <authorList>
            <person name="Sun Q."/>
            <person name="Mori K."/>
        </authorList>
    </citation>
    <scope>NUCLEOTIDE SEQUENCE [LARGE SCALE GENOMIC DNA]</scope>
    <source>
        <strain evidence="2 3">KCTC 23076</strain>
    </source>
</reference>